<reference evidence="2" key="1">
    <citation type="journal article" date="2018" name="Genome Res.">
        <title>The genomic architecture and molecular evolution of ant odorant receptors.</title>
        <authorList>
            <person name="McKenzie S.K."/>
            <person name="Kronauer D.J.C."/>
        </authorList>
    </citation>
    <scope>NUCLEOTIDE SEQUENCE [LARGE SCALE GENOMIC DNA]</scope>
    <source>
        <strain evidence="2">Clonal line C1</strain>
    </source>
</reference>
<gene>
    <name evidence="2" type="ORF">DMN91_004590</name>
</gene>
<comment type="caution">
    <text evidence="2">The sequence shown here is derived from an EMBL/GenBank/DDBJ whole genome shotgun (WGS) entry which is preliminary data.</text>
</comment>
<feature type="compositionally biased region" description="Basic and acidic residues" evidence="1">
    <location>
        <begin position="356"/>
        <end position="383"/>
    </location>
</feature>
<reference evidence="2" key="2">
    <citation type="submission" date="2018-07" db="EMBL/GenBank/DDBJ databases">
        <authorList>
            <person name="Mckenzie S.K."/>
            <person name="Kronauer D.J.C."/>
        </authorList>
    </citation>
    <scope>NUCLEOTIDE SEQUENCE</scope>
    <source>
        <strain evidence="2">Clonal line C1</strain>
    </source>
</reference>
<organism evidence="2">
    <name type="scientific">Ooceraea biroi</name>
    <name type="common">Clonal raider ant</name>
    <name type="synonym">Cerapachys biroi</name>
    <dbReference type="NCBI Taxonomy" id="2015173"/>
    <lineage>
        <taxon>Eukaryota</taxon>
        <taxon>Metazoa</taxon>
        <taxon>Ecdysozoa</taxon>
        <taxon>Arthropoda</taxon>
        <taxon>Hexapoda</taxon>
        <taxon>Insecta</taxon>
        <taxon>Pterygota</taxon>
        <taxon>Neoptera</taxon>
        <taxon>Endopterygota</taxon>
        <taxon>Hymenoptera</taxon>
        <taxon>Apocrita</taxon>
        <taxon>Aculeata</taxon>
        <taxon>Formicoidea</taxon>
        <taxon>Formicidae</taxon>
        <taxon>Dorylinae</taxon>
        <taxon>Ooceraea</taxon>
    </lineage>
</organism>
<dbReference type="EMBL" id="QOIP01000005">
    <property type="protein sequence ID" value="RLU22312.1"/>
    <property type="molecule type" value="Genomic_DNA"/>
</dbReference>
<evidence type="ECO:0000256" key="1">
    <source>
        <dbReference type="SAM" id="MobiDB-lite"/>
    </source>
</evidence>
<proteinExistence type="predicted"/>
<accession>A0A3L8DPZ5</accession>
<feature type="compositionally biased region" description="Polar residues" evidence="1">
    <location>
        <begin position="318"/>
        <end position="331"/>
    </location>
</feature>
<feature type="region of interest" description="Disordered" evidence="1">
    <location>
        <begin position="517"/>
        <end position="544"/>
    </location>
</feature>
<feature type="region of interest" description="Disordered" evidence="1">
    <location>
        <begin position="252"/>
        <end position="272"/>
    </location>
</feature>
<evidence type="ECO:0000313" key="2">
    <source>
        <dbReference type="EMBL" id="RLU22312.1"/>
    </source>
</evidence>
<dbReference type="Proteomes" id="UP000279307">
    <property type="component" value="Chromosome 5"/>
</dbReference>
<protein>
    <submittedName>
        <fullName evidence="2">Uncharacterized protein</fullName>
    </submittedName>
</protein>
<dbReference type="AlphaFoldDB" id="A0A3L8DPZ5"/>
<sequence length="576" mass="66949">MISRQSLHKAMCRYSSPDWQMEFNVTLDWIHPNEIFVKHQLRAMIIRIQKMMAEIEMIKFRNRSLWDCRVYKNPLKEIVIDIEDPAEIEKLIAKDKKRRRDWHKPTLSYGRNYKEDSLENQNASDEQDAIRNINLNSVEPFQRSLGYDYKIEKDLLKSNDNTTSEININDCVDLKKRKNEKNNIIMSKPRRETSNEESNYYSDSYIYSLPLKSLKKTKKTYFASDPDLNVSDFKYKLKNNYRKENAFENNIEMKSKSSSSEELIPSDESELNQEDERTNKNWNWNINANVNTASNKHGNWEKFVEKISRTNINSHMDVNSDLSTKNSNPNRIPTFDSKSEEISLGSNSTEIYQIDGDGKDHHNSKDFLHSGTEDEEASTKDNRTNWQTNFDVLKLENAEKNNETDLQCYCTSETNLINVERKDDNEILSSNESKESILEQLNSNETVTANKDSVELKKDDDLKKMNNKRIDTIYNLRDDLRFSATKTSPSTKDLPSEHLLTNKNVSVTENGNELIRPEHHREKTSTSAPQRFNKMDGNGTNVQNGSKIYKKQSNLMDVLLGGFDEILSTNISRASS</sequence>
<dbReference type="OrthoDB" id="10674130at2759"/>
<feature type="region of interest" description="Disordered" evidence="1">
    <location>
        <begin position="318"/>
        <end position="383"/>
    </location>
</feature>
<name>A0A3L8DPZ5_OOCBI</name>